<dbReference type="Proteomes" id="UP000070501">
    <property type="component" value="Unassembled WGS sequence"/>
</dbReference>
<gene>
    <name evidence="3" type="ORF">Micbo1qcDRAFT_197802</name>
</gene>
<keyword evidence="4" id="KW-1185">Reference proteome</keyword>
<evidence type="ECO:0000256" key="2">
    <source>
        <dbReference type="SAM" id="MobiDB-lite"/>
    </source>
</evidence>
<dbReference type="InterPro" id="IPR021858">
    <property type="entry name" value="Fun_TF"/>
</dbReference>
<protein>
    <submittedName>
        <fullName evidence="3">Uncharacterized protein</fullName>
    </submittedName>
</protein>
<dbReference type="PANTHER" id="PTHR37540:SF9">
    <property type="entry name" value="ZN(2)-C6 FUNGAL-TYPE DOMAIN-CONTAINING PROTEIN"/>
    <property type="match status" value="1"/>
</dbReference>
<proteinExistence type="predicted"/>
<evidence type="ECO:0000313" key="3">
    <source>
        <dbReference type="EMBL" id="KXJ87456.1"/>
    </source>
</evidence>
<feature type="region of interest" description="Disordered" evidence="2">
    <location>
        <begin position="300"/>
        <end position="326"/>
    </location>
</feature>
<organism evidence="3 4">
    <name type="scientific">Microdochium bolleyi</name>
    <dbReference type="NCBI Taxonomy" id="196109"/>
    <lineage>
        <taxon>Eukaryota</taxon>
        <taxon>Fungi</taxon>
        <taxon>Dikarya</taxon>
        <taxon>Ascomycota</taxon>
        <taxon>Pezizomycotina</taxon>
        <taxon>Sordariomycetes</taxon>
        <taxon>Xylariomycetidae</taxon>
        <taxon>Xylariales</taxon>
        <taxon>Microdochiaceae</taxon>
        <taxon>Microdochium</taxon>
    </lineage>
</organism>
<evidence type="ECO:0000256" key="1">
    <source>
        <dbReference type="ARBA" id="ARBA00023242"/>
    </source>
</evidence>
<dbReference type="OrthoDB" id="4158087at2759"/>
<name>A0A136IRE7_9PEZI</name>
<dbReference type="InParanoid" id="A0A136IRE7"/>
<dbReference type="STRING" id="196109.A0A136IRE7"/>
<dbReference type="PANTHER" id="PTHR37540">
    <property type="entry name" value="TRANSCRIPTION FACTOR (ACR-2), PUTATIVE-RELATED-RELATED"/>
    <property type="match status" value="1"/>
</dbReference>
<sequence length="592" mass="65358">MNSIRFIDNNAPLATTDRATRKAIRSQAATGKNVGRRINRPSRAAALREQLRQRQGPWGTQGKVAADAAAAGGPGLPEGRGRSSRAQPRCLEVPVSTDIVLEARLPTPGMPFRKWALGTGSEEMTRTAIAFFFNIRYTPELRSGLYISAKSPPIWLQLVFSDEAYFHIAVAASTMIFSQSTRNHQSLATSMKHLSRAFQLINAKLTASEEGAAGGPATDALMAVVIFMALYERHQGRWMQGFVHLRGLQRMVELRGGLAGLIRDSPAVAHKILRLNERMSLADMQCRRRLDLEYALHTGNDGADNNGRGRDSLTADSYSNHGGQGSTMNTTRFGIERIVQVTPSLPDILVLKSAATSPPKLLNILHNAMLTSERLNTACSGTAPKVNGDEFRQTLEIIGYDLVRLRPLGARPWAVEQVHAAQDAQLPAGSPALLTSARPAESPLIQDLLHIGLYTWLLRFFHRLDGVVEEVPRLVELVQRAADAILGPASTTEAGAEAATDQSTTQDKQGELVLWMLFLAGSLQFQRRPYKQWLLVRIRQALQRLRLDQRGWDATRQVIERYPWLQKLHGRVAEGFWNDAMQSSCSPEATCV</sequence>
<dbReference type="EMBL" id="KQ964262">
    <property type="protein sequence ID" value="KXJ87456.1"/>
    <property type="molecule type" value="Genomic_DNA"/>
</dbReference>
<keyword evidence="1" id="KW-0539">Nucleus</keyword>
<reference evidence="4" key="1">
    <citation type="submission" date="2016-02" db="EMBL/GenBank/DDBJ databases">
        <title>Draft genome sequence of Microdochium bolleyi, a fungal endophyte of beachgrass.</title>
        <authorList>
            <consortium name="DOE Joint Genome Institute"/>
            <person name="David A.S."/>
            <person name="May G."/>
            <person name="Haridas S."/>
            <person name="Lim J."/>
            <person name="Wang M."/>
            <person name="Labutti K."/>
            <person name="Lipzen A."/>
            <person name="Barry K."/>
            <person name="Grigoriev I.V."/>
        </authorList>
    </citation>
    <scope>NUCLEOTIDE SEQUENCE [LARGE SCALE GENOMIC DNA]</scope>
    <source>
        <strain evidence="4">J235TASD1</strain>
    </source>
</reference>
<feature type="region of interest" description="Disordered" evidence="2">
    <location>
        <begin position="21"/>
        <end position="88"/>
    </location>
</feature>
<feature type="compositionally biased region" description="Low complexity" evidence="2">
    <location>
        <begin position="60"/>
        <end position="71"/>
    </location>
</feature>
<dbReference type="Pfam" id="PF11951">
    <property type="entry name" value="Fungal_trans_2"/>
    <property type="match status" value="1"/>
</dbReference>
<feature type="compositionally biased region" description="Polar residues" evidence="2">
    <location>
        <begin position="314"/>
        <end position="326"/>
    </location>
</feature>
<evidence type="ECO:0000313" key="4">
    <source>
        <dbReference type="Proteomes" id="UP000070501"/>
    </source>
</evidence>
<accession>A0A136IRE7</accession>
<dbReference type="AlphaFoldDB" id="A0A136IRE7"/>